<dbReference type="Proteomes" id="UP000034588">
    <property type="component" value="Unassembled WGS sequence"/>
</dbReference>
<evidence type="ECO:0000313" key="3">
    <source>
        <dbReference type="Proteomes" id="UP000034588"/>
    </source>
</evidence>
<evidence type="ECO:0000256" key="1">
    <source>
        <dbReference type="SAM" id="MobiDB-lite"/>
    </source>
</evidence>
<feature type="region of interest" description="Disordered" evidence="1">
    <location>
        <begin position="76"/>
        <end position="95"/>
    </location>
</feature>
<reference evidence="2 3" key="1">
    <citation type="journal article" date="2015" name="Nature">
        <title>rRNA introns, odd ribosomes, and small enigmatic genomes across a large radiation of phyla.</title>
        <authorList>
            <person name="Brown C.T."/>
            <person name="Hug L.A."/>
            <person name="Thomas B.C."/>
            <person name="Sharon I."/>
            <person name="Castelle C.J."/>
            <person name="Singh A."/>
            <person name="Wilkins M.J."/>
            <person name="Williams K.H."/>
            <person name="Banfield J.F."/>
        </authorList>
    </citation>
    <scope>NUCLEOTIDE SEQUENCE [LARGE SCALE GENOMIC DNA]</scope>
</reference>
<evidence type="ECO:0000313" key="2">
    <source>
        <dbReference type="EMBL" id="KKW10410.1"/>
    </source>
</evidence>
<protein>
    <submittedName>
        <fullName evidence="2">Uncharacterized protein</fullName>
    </submittedName>
</protein>
<dbReference type="EMBL" id="LCQD01000038">
    <property type="protein sequence ID" value="KKW10410.1"/>
    <property type="molecule type" value="Genomic_DNA"/>
</dbReference>
<comment type="caution">
    <text evidence="2">The sequence shown here is derived from an EMBL/GenBank/DDBJ whole genome shotgun (WGS) entry which is preliminary data.</text>
</comment>
<proteinExistence type="predicted"/>
<feature type="region of interest" description="Disordered" evidence="1">
    <location>
        <begin position="1"/>
        <end position="33"/>
    </location>
</feature>
<name>A0A0G1VVR2_9BACT</name>
<accession>A0A0G1VVR2</accession>
<gene>
    <name evidence="2" type="ORF">UY48_C0038G0010</name>
</gene>
<organism evidence="2 3">
    <name type="scientific">Candidatus Gottesmanbacteria bacterium GW2011_GWB1_49_7</name>
    <dbReference type="NCBI Taxonomy" id="1618448"/>
    <lineage>
        <taxon>Bacteria</taxon>
        <taxon>Candidatus Gottesmaniibacteriota</taxon>
    </lineage>
</organism>
<dbReference type="AlphaFoldDB" id="A0A0G1VVR2"/>
<sequence>MSSLGQKLIQQIHARTLSSKPRTKREKEQRRTTEILSLVEKSATNTSNLAEDLVGPNKLGSVLLEALQRKAAIEVDPDSITDPGPGIRGRIKDRKKPDPGLVVSMKTIVIDGQEVECRVLSPGKKHFVGKSLPSGRAPGGTLRRDSADLELEQSARLLHYLERRQSATSAFHHREPNGKLKGGVHEDDFDAAVDALLTDSRQHGLDLEEFA</sequence>